<dbReference type="PROSITE" id="PS00061">
    <property type="entry name" value="ADH_SHORT"/>
    <property type="match status" value="1"/>
</dbReference>
<dbReference type="PRINTS" id="PR00081">
    <property type="entry name" value="GDHRDH"/>
</dbReference>
<dbReference type="AlphaFoldDB" id="A0A5D4SL85"/>
<dbReference type="Pfam" id="PF13561">
    <property type="entry name" value="adh_short_C2"/>
    <property type="match status" value="1"/>
</dbReference>
<keyword evidence="2" id="KW-0560">Oxidoreductase</keyword>
<dbReference type="EMBL" id="VTES01000004">
    <property type="protein sequence ID" value="TYS62948.1"/>
    <property type="molecule type" value="Genomic_DNA"/>
</dbReference>
<dbReference type="PANTHER" id="PTHR24321:SF8">
    <property type="entry name" value="ESTRADIOL 17-BETA-DEHYDROGENASE 8-RELATED"/>
    <property type="match status" value="1"/>
</dbReference>
<name>A0A5D4SL85_9BACI</name>
<accession>A0A5D4SL85</accession>
<reference evidence="3 4" key="1">
    <citation type="submission" date="2019-08" db="EMBL/GenBank/DDBJ databases">
        <title>Bacillus genomes from the desert of Cuatro Cienegas, Coahuila.</title>
        <authorList>
            <person name="Olmedo-Alvarez G."/>
        </authorList>
    </citation>
    <scope>NUCLEOTIDE SEQUENCE [LARGE SCALE GENOMIC DNA]</scope>
    <source>
        <strain evidence="3 4">CH37_1T</strain>
    </source>
</reference>
<dbReference type="PRINTS" id="PR00080">
    <property type="entry name" value="SDRFAMILY"/>
</dbReference>
<dbReference type="InterPro" id="IPR036291">
    <property type="entry name" value="NAD(P)-bd_dom_sf"/>
</dbReference>
<evidence type="ECO:0000256" key="2">
    <source>
        <dbReference type="ARBA" id="ARBA00023002"/>
    </source>
</evidence>
<sequence length="246" mass="26909">MKFKDRTVFITGGANGIGKGIAKSFAEEGAKVVIADIAEKEGAELQEKLVSEGGEAFFVYTDVRDERSVITAMEKTAAQFGTIDILINNAGISKFISFTEMTLDEWDEILQTNLRSVFLCSREAVKLMKSGGSIVNMASTRASMSEPDTEAYSASKGGITSITHALARTLAGKGIRVNSISPGWIETKHYDELREKDHKQHLSGRVGKPSDIARCCLYLCDPENDFVTGENIVVDGGMTRKMMYEE</sequence>
<organism evidence="3 4">
    <name type="scientific">Bacillus infantis</name>
    <dbReference type="NCBI Taxonomy" id="324767"/>
    <lineage>
        <taxon>Bacteria</taxon>
        <taxon>Bacillati</taxon>
        <taxon>Bacillota</taxon>
        <taxon>Bacilli</taxon>
        <taxon>Bacillales</taxon>
        <taxon>Bacillaceae</taxon>
        <taxon>Bacillus</taxon>
    </lineage>
</organism>
<evidence type="ECO:0000313" key="3">
    <source>
        <dbReference type="EMBL" id="TYS62948.1"/>
    </source>
</evidence>
<dbReference type="NCBIfam" id="NF005559">
    <property type="entry name" value="PRK07231.1"/>
    <property type="match status" value="1"/>
</dbReference>
<dbReference type="RefSeq" id="WP_094768856.1">
    <property type="nucleotide sequence ID" value="NZ_JAHXNN010000001.1"/>
</dbReference>
<comment type="similarity">
    <text evidence="1">Belongs to the short-chain dehydrogenases/reductases (SDR) family.</text>
</comment>
<dbReference type="GO" id="GO:0008206">
    <property type="term" value="P:bile acid metabolic process"/>
    <property type="evidence" value="ECO:0007669"/>
    <property type="project" value="UniProtKB-ARBA"/>
</dbReference>
<dbReference type="PANTHER" id="PTHR24321">
    <property type="entry name" value="DEHYDROGENASES, SHORT CHAIN"/>
    <property type="match status" value="1"/>
</dbReference>
<dbReference type="Proteomes" id="UP000323732">
    <property type="component" value="Unassembled WGS sequence"/>
</dbReference>
<proteinExistence type="inferred from homology"/>
<dbReference type="Gene3D" id="3.40.50.720">
    <property type="entry name" value="NAD(P)-binding Rossmann-like Domain"/>
    <property type="match status" value="1"/>
</dbReference>
<dbReference type="InterPro" id="IPR002347">
    <property type="entry name" value="SDR_fam"/>
</dbReference>
<protein>
    <submittedName>
        <fullName evidence="3">SDR family oxidoreductase</fullName>
    </submittedName>
</protein>
<evidence type="ECO:0000313" key="4">
    <source>
        <dbReference type="Proteomes" id="UP000323732"/>
    </source>
</evidence>
<dbReference type="SUPFAM" id="SSF51735">
    <property type="entry name" value="NAD(P)-binding Rossmann-fold domains"/>
    <property type="match status" value="1"/>
</dbReference>
<dbReference type="InterPro" id="IPR020904">
    <property type="entry name" value="Sc_DH/Rdtase_CS"/>
</dbReference>
<gene>
    <name evidence="3" type="ORF">FZD47_14870</name>
</gene>
<dbReference type="FunFam" id="3.40.50.720:FF:000084">
    <property type="entry name" value="Short-chain dehydrogenase reductase"/>
    <property type="match status" value="1"/>
</dbReference>
<comment type="caution">
    <text evidence="3">The sequence shown here is derived from an EMBL/GenBank/DDBJ whole genome shotgun (WGS) entry which is preliminary data.</text>
</comment>
<dbReference type="GO" id="GO:0016491">
    <property type="term" value="F:oxidoreductase activity"/>
    <property type="evidence" value="ECO:0007669"/>
    <property type="project" value="UniProtKB-KW"/>
</dbReference>
<evidence type="ECO:0000256" key="1">
    <source>
        <dbReference type="ARBA" id="ARBA00006484"/>
    </source>
</evidence>